<dbReference type="Proteomes" id="UP001159364">
    <property type="component" value="Linkage Group LG02"/>
</dbReference>
<dbReference type="Gene3D" id="3.30.70.330">
    <property type="match status" value="1"/>
</dbReference>
<dbReference type="InterPro" id="IPR007201">
    <property type="entry name" value="Mei2-like_Rrm_C"/>
</dbReference>
<feature type="domain" description="Mei2-like C-terminal RNA recognition motif" evidence="1">
    <location>
        <begin position="142"/>
        <end position="252"/>
    </location>
</feature>
<dbReference type="AlphaFoldDB" id="A0AAV8U5V4"/>
<comment type="caution">
    <text evidence="2">The sequence shown here is derived from an EMBL/GenBank/DDBJ whole genome shotgun (WGS) entry which is preliminary data.</text>
</comment>
<dbReference type="SUPFAM" id="SSF54928">
    <property type="entry name" value="RNA-binding domain, RBD"/>
    <property type="match status" value="1"/>
</dbReference>
<dbReference type="InterPro" id="IPR035979">
    <property type="entry name" value="RBD_domain_sf"/>
</dbReference>
<dbReference type="InterPro" id="IPR012677">
    <property type="entry name" value="Nucleotide-bd_a/b_plait_sf"/>
</dbReference>
<gene>
    <name evidence="2" type="ORF">K2173_028517</name>
</gene>
<reference evidence="2 3" key="1">
    <citation type="submission" date="2021-09" db="EMBL/GenBank/DDBJ databases">
        <title>Genomic insights and catalytic innovation underlie evolution of tropane alkaloids biosynthesis.</title>
        <authorList>
            <person name="Wang Y.-J."/>
            <person name="Tian T."/>
            <person name="Huang J.-P."/>
            <person name="Huang S.-X."/>
        </authorList>
    </citation>
    <scope>NUCLEOTIDE SEQUENCE [LARGE SCALE GENOMIC DNA]</scope>
    <source>
        <strain evidence="2">KIB-2018</strain>
        <tissue evidence="2">Leaf</tissue>
    </source>
</reference>
<evidence type="ECO:0000259" key="1">
    <source>
        <dbReference type="Pfam" id="PF04059"/>
    </source>
</evidence>
<dbReference type="EMBL" id="JAIWQS010000002">
    <property type="protein sequence ID" value="KAJ8773340.1"/>
    <property type="molecule type" value="Genomic_DNA"/>
</dbReference>
<proteinExistence type="predicted"/>
<dbReference type="GO" id="GO:0003676">
    <property type="term" value="F:nucleic acid binding"/>
    <property type="evidence" value="ECO:0007669"/>
    <property type="project" value="InterPro"/>
</dbReference>
<accession>A0AAV8U5V4</accession>
<name>A0AAV8U5V4_9ROSI</name>
<evidence type="ECO:0000313" key="2">
    <source>
        <dbReference type="EMBL" id="KAJ8773340.1"/>
    </source>
</evidence>
<protein>
    <recommendedName>
        <fullName evidence="1">Mei2-like C-terminal RNA recognition motif domain-containing protein</fullName>
    </recommendedName>
</protein>
<keyword evidence="3" id="KW-1185">Reference proteome</keyword>
<evidence type="ECO:0000313" key="3">
    <source>
        <dbReference type="Proteomes" id="UP001159364"/>
    </source>
</evidence>
<dbReference type="Pfam" id="PF04059">
    <property type="entry name" value="RRM_2"/>
    <property type="match status" value="1"/>
</dbReference>
<organism evidence="2 3">
    <name type="scientific">Erythroxylum novogranatense</name>
    <dbReference type="NCBI Taxonomy" id="1862640"/>
    <lineage>
        <taxon>Eukaryota</taxon>
        <taxon>Viridiplantae</taxon>
        <taxon>Streptophyta</taxon>
        <taxon>Embryophyta</taxon>
        <taxon>Tracheophyta</taxon>
        <taxon>Spermatophyta</taxon>
        <taxon>Magnoliopsida</taxon>
        <taxon>eudicotyledons</taxon>
        <taxon>Gunneridae</taxon>
        <taxon>Pentapetalae</taxon>
        <taxon>rosids</taxon>
        <taxon>fabids</taxon>
        <taxon>Malpighiales</taxon>
        <taxon>Erythroxylaceae</taxon>
        <taxon>Erythroxylum</taxon>
    </lineage>
</organism>
<sequence length="289" mass="32379">MNPSTPNSKPLNPFAEPYVKTAVKFSTVAIPYHAVYISPPFPPCGYTGVTACYNVQKQPFPVFSPTKDTPSCSRSTAPRLRTKKQVTGHFCGEVLWMPKNSKRDKSKGSKRSELLDKNGRDVVGVRRSGHIKDSDDNSFRGKTSLMIKNIPNQFIRDDLLHILDAHCLQENTEAQKNSNVVKSAYDFLYLPMDFRRRANLGYAFVNFTSPVAALRFCRCFHNYKWQVDGNKKVCAVAPAVIQGVDALRNHFKNSVFPCHTNEYLPVVLSPPRDGSTSSKLYLVGKRASA</sequence>